<dbReference type="Gene3D" id="3.40.50.360">
    <property type="match status" value="1"/>
</dbReference>
<dbReference type="InterPro" id="IPR029039">
    <property type="entry name" value="Flavoprotein-like_sf"/>
</dbReference>
<dbReference type="InterPro" id="IPR001226">
    <property type="entry name" value="Flavodoxin_CS"/>
</dbReference>
<protein>
    <submittedName>
        <fullName evidence="2">NAD(P)H-dependent oxidoreductase</fullName>
    </submittedName>
</protein>
<dbReference type="PROSITE" id="PS50902">
    <property type="entry name" value="FLAVODOXIN_LIKE"/>
    <property type="match status" value="1"/>
</dbReference>
<feature type="domain" description="Flavodoxin-like" evidence="1">
    <location>
        <begin position="3"/>
        <end position="158"/>
    </location>
</feature>
<comment type="caution">
    <text evidence="2">The sequence shown here is derived from an EMBL/GenBank/DDBJ whole genome shotgun (WGS) entry which is preliminary data.</text>
</comment>
<dbReference type="EMBL" id="JAGFNZ010000006">
    <property type="protein sequence ID" value="MBW7573817.1"/>
    <property type="molecule type" value="Genomic_DNA"/>
</dbReference>
<sequence length="160" mass="17852">MGTLVVYFSFDGNTKFIAEKIAETINADIIELKSSKKYPTEGFSKYFWGGKSVIFGEKPKLINDSIDFNRYETVFIGTPVWAGSYTPPIKSFIRQYKLQGKRIALFACHGGNGAEKCFAKLKAALPGNKFIGEMAFLEPKKNSEESSNKAVKWADGLRTI</sequence>
<dbReference type="RefSeq" id="WP_219966228.1">
    <property type="nucleotide sequence ID" value="NZ_JAGFNZ010000006.1"/>
</dbReference>
<reference evidence="2 3" key="1">
    <citation type="submission" date="2021-03" db="EMBL/GenBank/DDBJ databases">
        <title>Caproiciproducens sp. nov. isolated from feces of cow.</title>
        <authorList>
            <person name="Choi J.-Y."/>
        </authorList>
    </citation>
    <scope>NUCLEOTIDE SEQUENCE [LARGE SCALE GENOMIC DNA]</scope>
    <source>
        <strain evidence="2 3">AGMB10547</strain>
    </source>
</reference>
<dbReference type="PANTHER" id="PTHR39201:SF1">
    <property type="entry name" value="FLAVODOXIN-LIKE DOMAIN-CONTAINING PROTEIN"/>
    <property type="match status" value="1"/>
</dbReference>
<dbReference type="PANTHER" id="PTHR39201">
    <property type="entry name" value="EXPORTED PROTEIN-RELATED"/>
    <property type="match status" value="1"/>
</dbReference>
<dbReference type="Pfam" id="PF12682">
    <property type="entry name" value="Flavodoxin_4"/>
    <property type="match status" value="1"/>
</dbReference>
<accession>A0ABS7DR93</accession>
<gene>
    <name evidence="2" type="ORF">J5W02_13460</name>
</gene>
<organism evidence="2 3">
    <name type="scientific">Caproiciproducens faecalis</name>
    <dbReference type="NCBI Taxonomy" id="2820301"/>
    <lineage>
        <taxon>Bacteria</taxon>
        <taxon>Bacillati</taxon>
        <taxon>Bacillota</taxon>
        <taxon>Clostridia</taxon>
        <taxon>Eubacteriales</taxon>
        <taxon>Acutalibacteraceae</taxon>
        <taxon>Caproiciproducens</taxon>
    </lineage>
</organism>
<keyword evidence="3" id="KW-1185">Reference proteome</keyword>
<name>A0ABS7DR93_9FIRM</name>
<evidence type="ECO:0000313" key="2">
    <source>
        <dbReference type="EMBL" id="MBW7573817.1"/>
    </source>
</evidence>
<dbReference type="PROSITE" id="PS00201">
    <property type="entry name" value="FLAVODOXIN"/>
    <property type="match status" value="1"/>
</dbReference>
<dbReference type="SUPFAM" id="SSF52218">
    <property type="entry name" value="Flavoproteins"/>
    <property type="match status" value="1"/>
</dbReference>
<evidence type="ECO:0000259" key="1">
    <source>
        <dbReference type="PROSITE" id="PS50902"/>
    </source>
</evidence>
<proteinExistence type="predicted"/>
<dbReference type="Proteomes" id="UP000719942">
    <property type="component" value="Unassembled WGS sequence"/>
</dbReference>
<dbReference type="InterPro" id="IPR008254">
    <property type="entry name" value="Flavodoxin/NO_synth"/>
</dbReference>
<evidence type="ECO:0000313" key="3">
    <source>
        <dbReference type="Proteomes" id="UP000719942"/>
    </source>
</evidence>